<name>A0A2M9HRV3_9BIFI</name>
<dbReference type="OrthoDB" id="360187at2"/>
<dbReference type="InterPro" id="IPR006674">
    <property type="entry name" value="HD_domain"/>
</dbReference>
<evidence type="ECO:0000313" key="2">
    <source>
        <dbReference type="EMBL" id="PJM79533.1"/>
    </source>
</evidence>
<comment type="caution">
    <text evidence="2">The sequence shown here is derived from an EMBL/GenBank/DDBJ whole genome shotgun (WGS) entry which is preliminary data.</text>
</comment>
<sequence length="189" mass="22167">MGRLLTRMQIQRLVAKHGHDVFEHEHMQIERCCYQHGNITTFAHSIRVACLAVWMADRAHLWHRVDVRSLIRAALLHDYFLYDWHDWDNGEHRWHGFTHGHAALMNALKDFDLNAIERDSIEKHMFPMTPIPPRHIEGYLVTLADKISATRETFSMGRFHKKALPTKPLRAALQARRSRHEGSRAGERL</sequence>
<gene>
    <name evidence="2" type="ORF">CUU80_03770</name>
</gene>
<keyword evidence="2" id="KW-0378">Hydrolase</keyword>
<dbReference type="SMART" id="SM00471">
    <property type="entry name" value="HDc"/>
    <property type="match status" value="1"/>
</dbReference>
<dbReference type="Gene3D" id="1.10.3210.10">
    <property type="entry name" value="Hypothetical protein af1432"/>
    <property type="match status" value="1"/>
</dbReference>
<dbReference type="CDD" id="cd00077">
    <property type="entry name" value="HDc"/>
    <property type="match status" value="1"/>
</dbReference>
<evidence type="ECO:0000259" key="1">
    <source>
        <dbReference type="SMART" id="SM00471"/>
    </source>
</evidence>
<dbReference type="RefSeq" id="WP_100496375.1">
    <property type="nucleotide sequence ID" value="NZ_PGLQ01000002.1"/>
</dbReference>
<dbReference type="InterPro" id="IPR003607">
    <property type="entry name" value="HD/PDEase_dom"/>
</dbReference>
<protein>
    <submittedName>
        <fullName evidence="2">Phosphohydrolase</fullName>
    </submittedName>
</protein>
<reference evidence="2 3" key="1">
    <citation type="submission" date="2017-11" db="EMBL/GenBank/DDBJ databases">
        <title>Draft genome sequences of strains TRE 1, TRE D, TRE H and TRI 7, isolated from tamarins, belonging to four potential novel Bifidobacterium species.</title>
        <authorList>
            <person name="Mattarelli P."/>
            <person name="Modesto M."/>
            <person name="Bonetti A."/>
            <person name="Puglisi E."/>
            <person name="Morelli L."/>
        </authorList>
    </citation>
    <scope>NUCLEOTIDE SEQUENCE [LARGE SCALE GENOMIC DNA]</scope>
    <source>
        <strain evidence="3">TRED</strain>
    </source>
</reference>
<dbReference type="Pfam" id="PF01966">
    <property type="entry name" value="HD"/>
    <property type="match status" value="1"/>
</dbReference>
<keyword evidence="3" id="KW-1185">Reference proteome</keyword>
<organism evidence="2 3">
    <name type="scientific">Bifidobacterium scaligerum</name>
    <dbReference type="NCBI Taxonomy" id="2052656"/>
    <lineage>
        <taxon>Bacteria</taxon>
        <taxon>Bacillati</taxon>
        <taxon>Actinomycetota</taxon>
        <taxon>Actinomycetes</taxon>
        <taxon>Bifidobacteriales</taxon>
        <taxon>Bifidobacteriaceae</taxon>
        <taxon>Bifidobacterium</taxon>
    </lineage>
</organism>
<accession>A0A2M9HRV3</accession>
<dbReference type="AlphaFoldDB" id="A0A2M9HRV3"/>
<dbReference type="SUPFAM" id="SSF109604">
    <property type="entry name" value="HD-domain/PDEase-like"/>
    <property type="match status" value="1"/>
</dbReference>
<dbReference type="GO" id="GO:0016787">
    <property type="term" value="F:hydrolase activity"/>
    <property type="evidence" value="ECO:0007669"/>
    <property type="project" value="UniProtKB-KW"/>
</dbReference>
<feature type="domain" description="HD/PDEase" evidence="1">
    <location>
        <begin position="37"/>
        <end position="159"/>
    </location>
</feature>
<evidence type="ECO:0000313" key="3">
    <source>
        <dbReference type="Proteomes" id="UP000228755"/>
    </source>
</evidence>
<dbReference type="EMBL" id="PGLQ01000002">
    <property type="protein sequence ID" value="PJM79533.1"/>
    <property type="molecule type" value="Genomic_DNA"/>
</dbReference>
<proteinExistence type="predicted"/>
<dbReference type="Proteomes" id="UP000228755">
    <property type="component" value="Unassembled WGS sequence"/>
</dbReference>